<reference evidence="2 3" key="1">
    <citation type="submission" date="2013-05" db="EMBL/GenBank/DDBJ databases">
        <title>Genome assembly of Chondromyces apiculatus DSM 436.</title>
        <authorList>
            <person name="Sharma G."/>
            <person name="Khatri I."/>
            <person name="Kaur C."/>
            <person name="Mayilraj S."/>
            <person name="Subramanian S."/>
        </authorList>
    </citation>
    <scope>NUCLEOTIDE SEQUENCE [LARGE SCALE GENOMIC DNA]</scope>
    <source>
        <strain evidence="2 3">DSM 436</strain>
    </source>
</reference>
<sequence length="268" mass="28337">MLTREIMGWIALAILWVNTLLVAAAALKDLGAIARKTRALGPFRRGRVVRGKGRSGALAGHRVEQVGRAGAEGGGREEIVFHDKSYGGEIYGGAVALEDGGREVTVAPAIDGQVWLSAEEQAAAAACPSEERFAEAYPHARKARGYSRTVEAQIREGATVWLGGEEPSAPRLLSTLDPQAWARSRMLRCAAFALATVVVCAACTAVALWPPVFGTVSKIGALLCLGFFLGVQPLGVTVRESVRSPEVRALRGRWQSGPVPSPDRATAG</sequence>
<proteinExistence type="predicted"/>
<evidence type="ECO:0000313" key="3">
    <source>
        <dbReference type="Proteomes" id="UP000019678"/>
    </source>
</evidence>
<keyword evidence="3" id="KW-1185">Reference proteome</keyword>
<dbReference type="OrthoDB" id="5512786at2"/>
<dbReference type="EMBL" id="ASRX01000079">
    <property type="protein sequence ID" value="EYF01524.1"/>
    <property type="molecule type" value="Genomic_DNA"/>
</dbReference>
<comment type="caution">
    <text evidence="2">The sequence shown here is derived from an EMBL/GenBank/DDBJ whole genome shotgun (WGS) entry which is preliminary data.</text>
</comment>
<dbReference type="AlphaFoldDB" id="A0A017SX44"/>
<feature type="transmembrane region" description="Helical" evidence="1">
    <location>
        <begin position="219"/>
        <end position="238"/>
    </location>
</feature>
<keyword evidence="1" id="KW-1133">Transmembrane helix</keyword>
<dbReference type="Proteomes" id="UP000019678">
    <property type="component" value="Unassembled WGS sequence"/>
</dbReference>
<feature type="transmembrane region" description="Helical" evidence="1">
    <location>
        <begin position="6"/>
        <end position="27"/>
    </location>
</feature>
<dbReference type="RefSeq" id="WP_044249215.1">
    <property type="nucleotide sequence ID" value="NZ_ASRX01000079.1"/>
</dbReference>
<keyword evidence="1" id="KW-0472">Membrane</keyword>
<organism evidence="2 3">
    <name type="scientific">Chondromyces apiculatus DSM 436</name>
    <dbReference type="NCBI Taxonomy" id="1192034"/>
    <lineage>
        <taxon>Bacteria</taxon>
        <taxon>Pseudomonadati</taxon>
        <taxon>Myxococcota</taxon>
        <taxon>Polyangia</taxon>
        <taxon>Polyangiales</taxon>
        <taxon>Polyangiaceae</taxon>
        <taxon>Chondromyces</taxon>
    </lineage>
</organism>
<gene>
    <name evidence="2" type="ORF">CAP_8085</name>
</gene>
<name>A0A017SX44_9BACT</name>
<feature type="transmembrane region" description="Helical" evidence="1">
    <location>
        <begin position="189"/>
        <end position="213"/>
    </location>
</feature>
<evidence type="ECO:0000313" key="2">
    <source>
        <dbReference type="EMBL" id="EYF01524.1"/>
    </source>
</evidence>
<protein>
    <submittedName>
        <fullName evidence="2">Uncharacterized protein</fullName>
    </submittedName>
</protein>
<accession>A0A017SX44</accession>
<evidence type="ECO:0000256" key="1">
    <source>
        <dbReference type="SAM" id="Phobius"/>
    </source>
</evidence>
<keyword evidence="1" id="KW-0812">Transmembrane</keyword>